<dbReference type="AlphaFoldDB" id="A0A238BYC4"/>
<evidence type="ECO:0008006" key="4">
    <source>
        <dbReference type="Google" id="ProtNLM"/>
    </source>
</evidence>
<accession>A0A238BYC4</accession>
<protein>
    <recommendedName>
        <fullName evidence="4">Mitochondrial mRNA-processing protein COX24 C-terminal domain-containing protein</fullName>
    </recommendedName>
</protein>
<evidence type="ECO:0000256" key="1">
    <source>
        <dbReference type="SAM" id="MobiDB-lite"/>
    </source>
</evidence>
<evidence type="ECO:0000313" key="3">
    <source>
        <dbReference type="Proteomes" id="UP000242913"/>
    </source>
</evidence>
<evidence type="ECO:0000313" key="2">
    <source>
        <dbReference type="EMBL" id="OZC10074.1"/>
    </source>
</evidence>
<name>A0A238BYC4_9BILA</name>
<feature type="compositionally biased region" description="Basic and acidic residues" evidence="1">
    <location>
        <begin position="297"/>
        <end position="313"/>
    </location>
</feature>
<feature type="region of interest" description="Disordered" evidence="1">
    <location>
        <begin position="288"/>
        <end position="313"/>
    </location>
</feature>
<dbReference type="OrthoDB" id="5837974at2759"/>
<organism evidence="2 3">
    <name type="scientific">Onchocerca flexuosa</name>
    <dbReference type="NCBI Taxonomy" id="387005"/>
    <lineage>
        <taxon>Eukaryota</taxon>
        <taxon>Metazoa</taxon>
        <taxon>Ecdysozoa</taxon>
        <taxon>Nematoda</taxon>
        <taxon>Chromadorea</taxon>
        <taxon>Rhabditida</taxon>
        <taxon>Spirurina</taxon>
        <taxon>Spiruromorpha</taxon>
        <taxon>Filarioidea</taxon>
        <taxon>Onchocercidae</taxon>
        <taxon>Onchocerca</taxon>
    </lineage>
</organism>
<reference evidence="2 3" key="1">
    <citation type="submission" date="2015-12" db="EMBL/GenBank/DDBJ databases">
        <title>Draft genome of the nematode, Onchocerca flexuosa.</title>
        <authorList>
            <person name="Mitreva M."/>
        </authorList>
    </citation>
    <scope>NUCLEOTIDE SEQUENCE [LARGE SCALE GENOMIC DNA]</scope>
    <source>
        <strain evidence="2">Red Deer</strain>
    </source>
</reference>
<proteinExistence type="predicted"/>
<keyword evidence="3" id="KW-1185">Reference proteome</keyword>
<dbReference type="Proteomes" id="UP000242913">
    <property type="component" value="Unassembled WGS sequence"/>
</dbReference>
<dbReference type="EMBL" id="KZ269989">
    <property type="protein sequence ID" value="OZC10074.1"/>
    <property type="molecule type" value="Genomic_DNA"/>
</dbReference>
<gene>
    <name evidence="2" type="ORF">X798_02923</name>
</gene>
<sequence>MNIFRNTFERSLLQFASRSASFSGKNQVTKLTQIYHQLPLLYQNLEIGEREILCLNPILQKLPRQLPAKQKEMVFTFPSASRQPISVPSVFVNDLLKKFDPLSLFQIPLRLPQQSAVIEIFAGERMLKIRRHKMRKHKRRKRYDRDYFKYQKYHRQKKAKAENLFRNRMHKMLEDYKAFDPEKYIKDIIACAKQNVTKDVSPSGRRKYPHWSTLITLEELYGLPPTDYIVKKAGLAGDEDREKIRQLKKEYDEKYRGFLNRTSCSLEKQVNKEKQEYLQKAKIQEKETVDSNINLEKNTDKVDSAENSDNVKS</sequence>